<evidence type="ECO:0000256" key="11">
    <source>
        <dbReference type="HAMAP-Rule" id="MF_01211"/>
    </source>
</evidence>
<dbReference type="SUPFAM" id="SSF52343">
    <property type="entry name" value="Ferredoxin reductase-like, C-terminal NADP-linked domain"/>
    <property type="match status" value="1"/>
</dbReference>
<dbReference type="SUPFAM" id="SSF63380">
    <property type="entry name" value="Riboflavin synthase domain-like"/>
    <property type="match status" value="1"/>
</dbReference>
<evidence type="ECO:0000256" key="6">
    <source>
        <dbReference type="ARBA" id="ARBA00022827"/>
    </source>
</evidence>
<dbReference type="InterPro" id="IPR001433">
    <property type="entry name" value="OxRdtase_FAD/NAD-bd"/>
</dbReference>
<comment type="caution">
    <text evidence="11">Lacks conserved residue(s) required for the propagation of feature annotation.</text>
</comment>
<dbReference type="PROSITE" id="PS51384">
    <property type="entry name" value="FAD_FR"/>
    <property type="match status" value="1"/>
</dbReference>
<sequence>MKQLLTVVSRRTVAQGATELVCRLEQPQVIAPGRFMHLRVGPLLRRPISIARVDHDLITFLFKEIGQGTAELASLRPDDTIDALGPLGNGFPIAAIDPTQRVVLVGGGIGVPPLYETMRQLVARGVTCEAILGFDTATSVFYEAEFQALGKTTVTTVDGTHGIAGFVTAALHPESYDVLLACGPEPMLKSLQQQPIEHKYLSIENRMGCGIGACFACVCQTPTGGYVKTCSDGPVFRAEEVVL</sequence>
<comment type="pathway">
    <text evidence="11">Pyrimidine metabolism; UMP biosynthesis via de novo pathway; orotate from (S)-dihydroorotate (NAD(+) route): step 1/1.</text>
</comment>
<dbReference type="GO" id="GO:0044205">
    <property type="term" value="P:'de novo' UMP biosynthetic process"/>
    <property type="evidence" value="ECO:0007669"/>
    <property type="project" value="UniProtKB-UniRule"/>
</dbReference>
<evidence type="ECO:0000256" key="7">
    <source>
        <dbReference type="ARBA" id="ARBA00022975"/>
    </source>
</evidence>
<feature type="binding site" evidence="11 13">
    <location>
        <position position="214"/>
    </location>
    <ligand>
        <name>[2Fe-2S] cluster</name>
        <dbReference type="ChEBI" id="CHEBI:190135"/>
    </ligand>
</feature>
<keyword evidence="10 11" id="KW-0411">Iron-sulfur</keyword>
<dbReference type="InterPro" id="IPR023455">
    <property type="entry name" value="Dihydroorotate_DHASE_ETsu"/>
</dbReference>
<evidence type="ECO:0000313" key="15">
    <source>
        <dbReference type="EMBL" id="KSU50576.1"/>
    </source>
</evidence>
<keyword evidence="5 11" id="KW-0479">Metal-binding</keyword>
<comment type="function">
    <text evidence="11">Responsible for channeling the electrons from the oxidation of dihydroorotate from the FMN redox center in the PyrD type B subunit to the ultimate electron acceptor NAD(+).</text>
</comment>
<dbReference type="PANTHER" id="PTHR43513">
    <property type="entry name" value="DIHYDROOROTATE DEHYDROGENASE B (NAD(+)), ELECTRON TRANSFER SUBUNIT"/>
    <property type="match status" value="1"/>
</dbReference>
<name>A0A0V8GK10_9BACL</name>
<feature type="binding site" evidence="11 12">
    <location>
        <begin position="46"/>
        <end position="49"/>
    </location>
    <ligand>
        <name>FAD</name>
        <dbReference type="ChEBI" id="CHEBI:57692"/>
    </ligand>
</feature>
<dbReference type="InterPro" id="IPR017938">
    <property type="entry name" value="Riboflavin_synthase-like_b-brl"/>
</dbReference>
<dbReference type="Proteomes" id="UP000053797">
    <property type="component" value="Unassembled WGS sequence"/>
</dbReference>
<dbReference type="GO" id="GO:0050660">
    <property type="term" value="F:flavin adenine dinucleotide binding"/>
    <property type="evidence" value="ECO:0007669"/>
    <property type="project" value="InterPro"/>
</dbReference>
<evidence type="ECO:0000256" key="10">
    <source>
        <dbReference type="ARBA" id="ARBA00023014"/>
    </source>
</evidence>
<feature type="binding site" evidence="11 13">
    <location>
        <position position="217"/>
    </location>
    <ligand>
        <name>[2Fe-2S] cluster</name>
        <dbReference type="ChEBI" id="CHEBI:190135"/>
    </ligand>
</feature>
<dbReference type="EMBL" id="LNQL01000001">
    <property type="protein sequence ID" value="KSU50576.1"/>
    <property type="molecule type" value="Genomic_DNA"/>
</dbReference>
<comment type="cofactor">
    <cofactor evidence="11 12">
        <name>FAD</name>
        <dbReference type="ChEBI" id="CHEBI:57692"/>
    </cofactor>
    <text evidence="11 12">Binds 1 FAD per subunit.</text>
</comment>
<feature type="binding site" evidence="11 13">
    <location>
        <position position="209"/>
    </location>
    <ligand>
        <name>[2Fe-2S] cluster</name>
        <dbReference type="ChEBI" id="CHEBI:190135"/>
    </ligand>
</feature>
<dbReference type="InterPro" id="IPR037117">
    <property type="entry name" value="Dihydroorotate_DH_ele_sf"/>
</dbReference>
<protein>
    <recommendedName>
        <fullName evidence="11">Dihydroorotate dehydrogenase B (NAD(+)), electron transfer subunit</fullName>
    </recommendedName>
    <alternativeName>
        <fullName evidence="11">Dihydroorotate oxidase B, electron transfer subunit</fullName>
    </alternativeName>
</protein>
<dbReference type="RefSeq" id="WP_058264790.1">
    <property type="nucleotide sequence ID" value="NZ_FMYN01000001.1"/>
</dbReference>
<evidence type="ECO:0000256" key="1">
    <source>
        <dbReference type="ARBA" id="ARBA00006422"/>
    </source>
</evidence>
<dbReference type="Gene3D" id="3.40.50.80">
    <property type="entry name" value="Nucleotide-binding domain of ferredoxin-NADP reductase (FNR) module"/>
    <property type="match status" value="1"/>
</dbReference>
<reference evidence="15 16" key="1">
    <citation type="journal article" date="2015" name="Int. J. Syst. Evol. Microbiol.">
        <title>Exiguobacterium enclense sp. nov., isolated from sediment.</title>
        <authorList>
            <person name="Dastager S.G."/>
            <person name="Mawlankar R."/>
            <person name="Sonalkar V.V."/>
            <person name="Thorat M.N."/>
            <person name="Mual P."/>
            <person name="Verma A."/>
            <person name="Krishnamurthi S."/>
            <person name="Tang S.K."/>
            <person name="Li W.J."/>
        </authorList>
    </citation>
    <scope>NUCLEOTIDE SEQUENCE [LARGE SCALE GENOMIC DNA]</scope>
    <source>
        <strain evidence="15 16">NIO-1109</strain>
    </source>
</reference>
<dbReference type="Pfam" id="PF00175">
    <property type="entry name" value="NAD_binding_1"/>
    <property type="match status" value="1"/>
</dbReference>
<dbReference type="InterPro" id="IPR019480">
    <property type="entry name" value="Dihydroorotate_DH_Fe-S-bd"/>
</dbReference>
<dbReference type="PANTHER" id="PTHR43513:SF3">
    <property type="entry name" value="DIHYDROOROTATE DEHYDROGENASE B (NAD(+)), ELECTRON TRANSFER SUBUNIT-RELATED"/>
    <property type="match status" value="1"/>
</dbReference>
<evidence type="ECO:0000256" key="3">
    <source>
        <dbReference type="ARBA" id="ARBA00022630"/>
    </source>
</evidence>
<comment type="subunit">
    <text evidence="11">Heterotetramer of 2 PyrK and 2 PyrD type B subunits.</text>
</comment>
<evidence type="ECO:0000313" key="16">
    <source>
        <dbReference type="Proteomes" id="UP000053797"/>
    </source>
</evidence>
<keyword evidence="9 11" id="KW-0408">Iron</keyword>
<evidence type="ECO:0000256" key="13">
    <source>
        <dbReference type="PIRSR" id="PIRSR006816-2"/>
    </source>
</evidence>
<keyword evidence="3 11" id="KW-0285">Flavoprotein</keyword>
<keyword evidence="2 11" id="KW-0813">Transport</keyword>
<comment type="similarity">
    <text evidence="1 11">Belongs to the PyrK family.</text>
</comment>
<evidence type="ECO:0000256" key="9">
    <source>
        <dbReference type="ARBA" id="ARBA00023004"/>
    </source>
</evidence>
<keyword evidence="7 11" id="KW-0665">Pyrimidine biosynthesis</keyword>
<dbReference type="GO" id="GO:0009055">
    <property type="term" value="F:electron transfer activity"/>
    <property type="evidence" value="ECO:0007669"/>
    <property type="project" value="UniProtKB-UniRule"/>
</dbReference>
<gene>
    <name evidence="11" type="primary">pyrK</name>
    <name evidence="15" type="ORF">AS033_04130</name>
</gene>
<dbReference type="InterPro" id="IPR039261">
    <property type="entry name" value="FNR_nucleotide-bd"/>
</dbReference>
<dbReference type="HAMAP" id="MF_01211">
    <property type="entry name" value="DHODB_Fe_S_bind"/>
    <property type="match status" value="1"/>
</dbReference>
<comment type="cofactor">
    <cofactor evidence="11">
        <name>[2Fe-2S] cluster</name>
        <dbReference type="ChEBI" id="CHEBI:190135"/>
    </cofactor>
    <text evidence="11">Binds 1 [2Fe-2S] cluster per subunit.</text>
</comment>
<dbReference type="CDD" id="cd06218">
    <property type="entry name" value="DHOD_e_trans"/>
    <property type="match status" value="1"/>
</dbReference>
<comment type="cofactor">
    <cofactor evidence="13">
        <name>[2Fe-2S] cluster</name>
        <dbReference type="ChEBI" id="CHEBI:190135"/>
    </cofactor>
    <text evidence="13">Binds 1 [2Fe-2S] cluster per subunit.</text>
</comment>
<keyword evidence="8 11" id="KW-0249">Electron transport</keyword>
<dbReference type="OrthoDB" id="9778346at2"/>
<dbReference type="GO" id="GO:0046872">
    <property type="term" value="F:metal ion binding"/>
    <property type="evidence" value="ECO:0007669"/>
    <property type="project" value="UniProtKB-KW"/>
</dbReference>
<dbReference type="GO" id="GO:0016491">
    <property type="term" value="F:oxidoreductase activity"/>
    <property type="evidence" value="ECO:0007669"/>
    <property type="project" value="InterPro"/>
</dbReference>
<evidence type="ECO:0000256" key="4">
    <source>
        <dbReference type="ARBA" id="ARBA00022714"/>
    </source>
</evidence>
<proteinExistence type="inferred from homology"/>
<dbReference type="InterPro" id="IPR012165">
    <property type="entry name" value="Cyt_c3_hydrogenase_gsu"/>
</dbReference>
<keyword evidence="6 11" id="KW-0274">FAD</keyword>
<feature type="binding site" evidence="11 13">
    <location>
        <position position="230"/>
    </location>
    <ligand>
        <name>[2Fe-2S] cluster</name>
        <dbReference type="ChEBI" id="CHEBI:190135"/>
    </ligand>
</feature>
<evidence type="ECO:0000256" key="8">
    <source>
        <dbReference type="ARBA" id="ARBA00022982"/>
    </source>
</evidence>
<accession>A0A0V8GK10</accession>
<feature type="binding site" evidence="11 12">
    <location>
        <begin position="68"/>
        <end position="69"/>
    </location>
    <ligand>
        <name>FAD</name>
        <dbReference type="ChEBI" id="CHEBI:57692"/>
    </ligand>
</feature>
<feature type="domain" description="FAD-binding FR-type" evidence="14">
    <location>
        <begin position="1"/>
        <end position="93"/>
    </location>
</feature>
<dbReference type="Gene3D" id="2.10.240.10">
    <property type="entry name" value="Dihydroorotate dehydrogenase, electron transfer subunit"/>
    <property type="match status" value="1"/>
</dbReference>
<keyword evidence="4 11" id="KW-0001">2Fe-2S</keyword>
<dbReference type="GO" id="GO:0051537">
    <property type="term" value="F:2 iron, 2 sulfur cluster binding"/>
    <property type="evidence" value="ECO:0007669"/>
    <property type="project" value="UniProtKB-KW"/>
</dbReference>
<dbReference type="UniPathway" id="UPA00070">
    <property type="reaction ID" value="UER00945"/>
</dbReference>
<dbReference type="Gene3D" id="2.40.30.10">
    <property type="entry name" value="Translation factors"/>
    <property type="match status" value="1"/>
</dbReference>
<comment type="caution">
    <text evidence="15">The sequence shown here is derived from an EMBL/GenBank/DDBJ whole genome shotgun (WGS) entry which is preliminary data.</text>
</comment>
<evidence type="ECO:0000256" key="5">
    <source>
        <dbReference type="ARBA" id="ARBA00022723"/>
    </source>
</evidence>
<dbReference type="InterPro" id="IPR017927">
    <property type="entry name" value="FAD-bd_FR_type"/>
</dbReference>
<evidence type="ECO:0000259" key="14">
    <source>
        <dbReference type="PROSITE" id="PS51384"/>
    </source>
</evidence>
<dbReference type="AlphaFoldDB" id="A0A0V8GK10"/>
<organism evidence="15 16">
    <name type="scientific">Exiguobacterium indicum</name>
    <dbReference type="NCBI Taxonomy" id="296995"/>
    <lineage>
        <taxon>Bacteria</taxon>
        <taxon>Bacillati</taxon>
        <taxon>Bacillota</taxon>
        <taxon>Bacilli</taxon>
        <taxon>Bacillales</taxon>
        <taxon>Bacillales Family XII. Incertae Sedis</taxon>
        <taxon>Exiguobacterium</taxon>
    </lineage>
</organism>
<dbReference type="InterPro" id="IPR050353">
    <property type="entry name" value="PyrK_electron_transfer"/>
</dbReference>
<evidence type="ECO:0000256" key="2">
    <source>
        <dbReference type="ARBA" id="ARBA00022448"/>
    </source>
</evidence>
<evidence type="ECO:0000256" key="12">
    <source>
        <dbReference type="PIRSR" id="PIRSR006816-1"/>
    </source>
</evidence>
<dbReference type="PIRSF" id="PIRSF006816">
    <property type="entry name" value="Cyc3_hyd_g"/>
    <property type="match status" value="1"/>
</dbReference>
<dbReference type="Pfam" id="PF10418">
    <property type="entry name" value="DHODB_Fe-S_bind"/>
    <property type="match status" value="1"/>
</dbReference>